<dbReference type="KEGG" id="amob:HG15A2_24120"/>
<dbReference type="InterPro" id="IPR043906">
    <property type="entry name" value="Gfo/Idh/MocA_OxRdtase_bact_C"/>
</dbReference>
<name>A0A517MW60_9BACT</name>
<dbReference type="GO" id="GO:0000166">
    <property type="term" value="F:nucleotide binding"/>
    <property type="evidence" value="ECO:0007669"/>
    <property type="project" value="InterPro"/>
</dbReference>
<dbReference type="Pfam" id="PF01408">
    <property type="entry name" value="GFO_IDH_MocA"/>
    <property type="match status" value="1"/>
</dbReference>
<evidence type="ECO:0000313" key="3">
    <source>
        <dbReference type="EMBL" id="QDS99120.1"/>
    </source>
</evidence>
<protein>
    <submittedName>
        <fullName evidence="3">Inositol 2-dehydrogenase</fullName>
        <ecNumber evidence="3">1.1.1.18</ecNumber>
    </submittedName>
</protein>
<dbReference type="InterPro" id="IPR036291">
    <property type="entry name" value="NAD(P)-bd_dom_sf"/>
</dbReference>
<dbReference type="InterPro" id="IPR050463">
    <property type="entry name" value="Gfo/Idh/MocA_oxidrdct_glycsds"/>
</dbReference>
<reference evidence="3 4" key="1">
    <citation type="submission" date="2019-02" db="EMBL/GenBank/DDBJ databases">
        <title>Deep-cultivation of Planctomycetes and their phenomic and genomic characterization uncovers novel biology.</title>
        <authorList>
            <person name="Wiegand S."/>
            <person name="Jogler M."/>
            <person name="Boedeker C."/>
            <person name="Pinto D."/>
            <person name="Vollmers J."/>
            <person name="Rivas-Marin E."/>
            <person name="Kohn T."/>
            <person name="Peeters S.H."/>
            <person name="Heuer A."/>
            <person name="Rast P."/>
            <person name="Oberbeckmann S."/>
            <person name="Bunk B."/>
            <person name="Jeske O."/>
            <person name="Meyerdierks A."/>
            <person name="Storesund J.E."/>
            <person name="Kallscheuer N."/>
            <person name="Luecker S."/>
            <person name="Lage O.M."/>
            <person name="Pohl T."/>
            <person name="Merkel B.J."/>
            <person name="Hornburger P."/>
            <person name="Mueller R.-W."/>
            <person name="Bruemmer F."/>
            <person name="Labrenz M."/>
            <person name="Spormann A.M."/>
            <person name="Op den Camp H."/>
            <person name="Overmann J."/>
            <person name="Amann R."/>
            <person name="Jetten M.S.M."/>
            <person name="Mascher T."/>
            <person name="Medema M.H."/>
            <person name="Devos D.P."/>
            <person name="Kaster A.-K."/>
            <person name="Ovreas L."/>
            <person name="Rohde M."/>
            <person name="Galperin M.Y."/>
            <person name="Jogler C."/>
        </authorList>
    </citation>
    <scope>NUCLEOTIDE SEQUENCE [LARGE SCALE GENOMIC DNA]</scope>
    <source>
        <strain evidence="3 4">HG15A2</strain>
    </source>
</reference>
<dbReference type="SUPFAM" id="SSF55347">
    <property type="entry name" value="Glyceraldehyde-3-phosphate dehydrogenase-like, C-terminal domain"/>
    <property type="match status" value="1"/>
</dbReference>
<keyword evidence="3" id="KW-0560">Oxidoreductase</keyword>
<dbReference type="EMBL" id="CP036263">
    <property type="protein sequence ID" value="QDS99120.1"/>
    <property type="molecule type" value="Genomic_DNA"/>
</dbReference>
<dbReference type="AlphaFoldDB" id="A0A517MW60"/>
<sequence length="481" mass="53956">MTVSRRTFLRNSAFTTAAVMMPVRSVMGKTGANDRIGTAVVGIRGRGRDHIKNLGENVVALCDVDQQVLDQRADEFKQEHNREVATFTDYRRMLDTKNIDAVSIATPNHTHALIAIEAMQAGKDVYTEKPVSHNVWEGRQMVNAARKYNRIVQCGTQARSSIGIAEGVKFVQSGKLGKIQYAVGTCFKPRKSIGKLDSPLAIPDHIDYDLWCGPAAKVDLYRPQLHYDWHWDFNTGSGDMGNQGIHQMDIARWFLGEMALAPSVMSIGGRYGYDDAGDTPNTQIVYHNYQKAPLIFETRGLPRSKADRKKWGASMDKYRGTRIGVIIQCEQGYVLVPNYTRTLAYDNDGELIEEWSGAGNHFENFLGAVRSRKATDLKADILEGHISSSLCHTGNISHRLGARYPAQEIAQELQSKERLNDSFTRMAHHLEANEIDIQSDAITLGAWLEMEPQKEQFTNNDDANRLLRREGRSPFIIPDLS</sequence>
<organism evidence="3 4">
    <name type="scientific">Adhaeretor mobilis</name>
    <dbReference type="NCBI Taxonomy" id="1930276"/>
    <lineage>
        <taxon>Bacteria</taxon>
        <taxon>Pseudomonadati</taxon>
        <taxon>Planctomycetota</taxon>
        <taxon>Planctomycetia</taxon>
        <taxon>Pirellulales</taxon>
        <taxon>Lacipirellulaceae</taxon>
        <taxon>Adhaeretor</taxon>
    </lineage>
</organism>
<dbReference type="SUPFAM" id="SSF51735">
    <property type="entry name" value="NAD(P)-binding Rossmann-fold domains"/>
    <property type="match status" value="1"/>
</dbReference>
<feature type="domain" description="Gfo/Idh/MocA-like oxidoreductase N-terminal" evidence="1">
    <location>
        <begin position="38"/>
        <end position="155"/>
    </location>
</feature>
<dbReference type="InterPro" id="IPR000683">
    <property type="entry name" value="Gfo/Idh/MocA-like_OxRdtase_N"/>
</dbReference>
<evidence type="ECO:0000259" key="2">
    <source>
        <dbReference type="Pfam" id="PF19051"/>
    </source>
</evidence>
<dbReference type="InterPro" id="IPR006311">
    <property type="entry name" value="TAT_signal"/>
</dbReference>
<dbReference type="RefSeq" id="WP_145060390.1">
    <property type="nucleotide sequence ID" value="NZ_CP036263.1"/>
</dbReference>
<dbReference type="GO" id="GO:0050112">
    <property type="term" value="F:inositol 2-dehydrogenase (NAD+) activity"/>
    <property type="evidence" value="ECO:0007669"/>
    <property type="project" value="UniProtKB-EC"/>
</dbReference>
<dbReference type="EC" id="1.1.1.18" evidence="3"/>
<proteinExistence type="predicted"/>
<dbReference type="PANTHER" id="PTHR43818:SF5">
    <property type="entry name" value="OXIDOREDUCTASE FAMILY PROTEIN"/>
    <property type="match status" value="1"/>
</dbReference>
<dbReference type="Pfam" id="PF19051">
    <property type="entry name" value="GFO_IDH_MocA_C2"/>
    <property type="match status" value="1"/>
</dbReference>
<dbReference type="Proteomes" id="UP000319852">
    <property type="component" value="Chromosome"/>
</dbReference>
<dbReference type="OrthoDB" id="9788246at2"/>
<feature type="domain" description="Gfo/Idh/MocA-like oxidoreductase bacterial type C-terminal" evidence="2">
    <location>
        <begin position="198"/>
        <end position="279"/>
    </location>
</feature>
<keyword evidence="4" id="KW-1185">Reference proteome</keyword>
<accession>A0A517MW60</accession>
<dbReference type="Gene3D" id="3.40.50.720">
    <property type="entry name" value="NAD(P)-binding Rossmann-like Domain"/>
    <property type="match status" value="1"/>
</dbReference>
<evidence type="ECO:0000313" key="4">
    <source>
        <dbReference type="Proteomes" id="UP000319852"/>
    </source>
</evidence>
<evidence type="ECO:0000259" key="1">
    <source>
        <dbReference type="Pfam" id="PF01408"/>
    </source>
</evidence>
<dbReference type="Gene3D" id="3.30.360.10">
    <property type="entry name" value="Dihydrodipicolinate Reductase, domain 2"/>
    <property type="match status" value="1"/>
</dbReference>
<dbReference type="PROSITE" id="PS51318">
    <property type="entry name" value="TAT"/>
    <property type="match status" value="1"/>
</dbReference>
<dbReference type="PANTHER" id="PTHR43818">
    <property type="entry name" value="BCDNA.GH03377"/>
    <property type="match status" value="1"/>
</dbReference>
<gene>
    <name evidence="3" type="primary">iolG_5</name>
    <name evidence="3" type="ORF">HG15A2_24120</name>
</gene>